<dbReference type="Pfam" id="PF00400">
    <property type="entry name" value="WD40"/>
    <property type="match status" value="2"/>
</dbReference>
<dbReference type="EMBL" id="JANBTW010000020">
    <property type="protein sequence ID" value="KAJ2678468.1"/>
    <property type="molecule type" value="Genomic_DNA"/>
</dbReference>
<comment type="subcellular location">
    <subcellularLocation>
        <location evidence="1">Endoplasmic reticulum membrane</location>
        <topology evidence="1">Single-pass membrane protein</topology>
    </subcellularLocation>
</comment>
<dbReference type="AlphaFoldDB" id="A0A9W8G977"/>
<dbReference type="GO" id="GO:0006888">
    <property type="term" value="P:endoplasmic reticulum to Golgi vesicle-mediated transport"/>
    <property type="evidence" value="ECO:0007669"/>
    <property type="project" value="TreeGrafter"/>
</dbReference>
<keyword evidence="2" id="KW-0813">Transport</keyword>
<evidence type="ECO:0000256" key="7">
    <source>
        <dbReference type="ARBA" id="ARBA00022892"/>
    </source>
</evidence>
<keyword evidence="3" id="KW-0853">WD repeat</keyword>
<evidence type="ECO:0000256" key="1">
    <source>
        <dbReference type="ARBA" id="ARBA00004389"/>
    </source>
</evidence>
<keyword evidence="7" id="KW-0931">ER-Golgi transport</keyword>
<dbReference type="PANTHER" id="PTHR23284:SF0">
    <property type="entry name" value="PROLACTIN REGULATORY ELEMENT-BINDING PROTEIN"/>
    <property type="match status" value="1"/>
</dbReference>
<evidence type="ECO:0000256" key="2">
    <source>
        <dbReference type="ARBA" id="ARBA00022448"/>
    </source>
</evidence>
<evidence type="ECO:0000256" key="10">
    <source>
        <dbReference type="ARBA" id="ARBA00023136"/>
    </source>
</evidence>
<dbReference type="InterPro" id="IPR011047">
    <property type="entry name" value="Quinoprotein_ADH-like_sf"/>
</dbReference>
<dbReference type="OrthoDB" id="2013972at2759"/>
<dbReference type="InterPro" id="IPR001680">
    <property type="entry name" value="WD40_rpt"/>
</dbReference>
<dbReference type="InterPro" id="IPR015943">
    <property type="entry name" value="WD40/YVTN_repeat-like_dom_sf"/>
</dbReference>
<evidence type="ECO:0000256" key="4">
    <source>
        <dbReference type="ARBA" id="ARBA00022692"/>
    </source>
</evidence>
<evidence type="ECO:0008006" key="14">
    <source>
        <dbReference type="Google" id="ProtNLM"/>
    </source>
</evidence>
<dbReference type="SMART" id="SM00320">
    <property type="entry name" value="WD40"/>
    <property type="match status" value="4"/>
</dbReference>
<dbReference type="Proteomes" id="UP001151518">
    <property type="component" value="Unassembled WGS sequence"/>
</dbReference>
<keyword evidence="8" id="KW-0653">Protein transport</keyword>
<evidence type="ECO:0000256" key="8">
    <source>
        <dbReference type="ARBA" id="ARBA00022927"/>
    </source>
</evidence>
<keyword evidence="4 11" id="KW-0812">Transmembrane</keyword>
<dbReference type="GO" id="GO:0005085">
    <property type="term" value="F:guanyl-nucleotide exchange factor activity"/>
    <property type="evidence" value="ECO:0007669"/>
    <property type="project" value="InterPro"/>
</dbReference>
<feature type="transmembrane region" description="Helical" evidence="11">
    <location>
        <begin position="363"/>
        <end position="382"/>
    </location>
</feature>
<comment type="caution">
    <text evidence="12">The sequence shown here is derived from an EMBL/GenBank/DDBJ whole genome shotgun (WGS) entry which is preliminary data.</text>
</comment>
<name>A0A9W8G977_9FUNG</name>
<evidence type="ECO:0000256" key="3">
    <source>
        <dbReference type="ARBA" id="ARBA00022574"/>
    </source>
</evidence>
<dbReference type="PANTHER" id="PTHR23284">
    <property type="entry name" value="PROLACTIN REGULATORY ELEMENT BINDING PROTEIN"/>
    <property type="match status" value="1"/>
</dbReference>
<dbReference type="GO" id="GO:0005789">
    <property type="term" value="C:endoplasmic reticulum membrane"/>
    <property type="evidence" value="ECO:0007669"/>
    <property type="project" value="UniProtKB-SubCell"/>
</dbReference>
<dbReference type="Gene3D" id="2.130.10.10">
    <property type="entry name" value="YVTN repeat-like/Quinoprotein amine dehydrogenase"/>
    <property type="match status" value="1"/>
</dbReference>
<gene>
    <name evidence="12" type="ORF">GGI25_002262</name>
</gene>
<dbReference type="SUPFAM" id="SSF50998">
    <property type="entry name" value="Quinoprotein alcohol dehydrogenase-like"/>
    <property type="match status" value="1"/>
</dbReference>
<keyword evidence="9 11" id="KW-1133">Transmembrane helix</keyword>
<keyword evidence="6" id="KW-0256">Endoplasmic reticulum</keyword>
<accession>A0A9W8G977</accession>
<evidence type="ECO:0000256" key="11">
    <source>
        <dbReference type="SAM" id="Phobius"/>
    </source>
</evidence>
<keyword evidence="5" id="KW-0677">Repeat</keyword>
<reference evidence="12" key="1">
    <citation type="submission" date="2022-07" db="EMBL/GenBank/DDBJ databases">
        <title>Phylogenomic reconstructions and comparative analyses of Kickxellomycotina fungi.</title>
        <authorList>
            <person name="Reynolds N.K."/>
            <person name="Stajich J.E."/>
            <person name="Barry K."/>
            <person name="Grigoriev I.V."/>
            <person name="Crous P."/>
            <person name="Smith M.E."/>
        </authorList>
    </citation>
    <scope>NUCLEOTIDE SEQUENCE</scope>
    <source>
        <strain evidence="12">NRRL 3115</strain>
    </source>
</reference>
<protein>
    <recommendedName>
        <fullName evidence="14">WD40 repeat-like protein</fullName>
    </recommendedName>
</protein>
<dbReference type="InterPro" id="IPR045260">
    <property type="entry name" value="Sec12-like"/>
</dbReference>
<evidence type="ECO:0000313" key="12">
    <source>
        <dbReference type="EMBL" id="KAJ2678468.1"/>
    </source>
</evidence>
<evidence type="ECO:0000256" key="9">
    <source>
        <dbReference type="ARBA" id="ARBA00022989"/>
    </source>
</evidence>
<keyword evidence="10 11" id="KW-0472">Membrane</keyword>
<proteinExistence type="predicted"/>
<evidence type="ECO:0000256" key="6">
    <source>
        <dbReference type="ARBA" id="ARBA00022824"/>
    </source>
</evidence>
<evidence type="ECO:0000313" key="13">
    <source>
        <dbReference type="Proteomes" id="UP001151518"/>
    </source>
</evidence>
<sequence length="384" mass="41851">MTSKLVRFTEHVGFPVSCIGVTQGNEIVLGGGGGAGRSGTVYSVDSKKRKLEKTNELELSSDEDAPTCLTMHPKEKVLASSINTSKEQIEKGQNKNCRVFTLTRRAVKPGKTANTICSKSDFDYQKCIAFDPTGKLLAGGATDGTLAVVQYPSLRPEFPFLDATEEINDVCFNTSAQWLAVATDDELKILSTKAGSLVQTIDNPHTMSGKHAVFRFARFGPEKGTLKSAGSAKIELKNVLYTVLNTKSRKQAYITIWDTRNWKRLVTRPVCDSAITTFALSKDGALLAFATASLQIGICDAHSLRILARIQAAHSFAITSLSFDNQAKYLVSGSADETCQIIEIPDKWPTAIEGVVDLVRENLQIIIMLLVLLLAIIFAWLARS</sequence>
<organism evidence="12 13">
    <name type="scientific">Coemansia spiralis</name>
    <dbReference type="NCBI Taxonomy" id="417178"/>
    <lineage>
        <taxon>Eukaryota</taxon>
        <taxon>Fungi</taxon>
        <taxon>Fungi incertae sedis</taxon>
        <taxon>Zoopagomycota</taxon>
        <taxon>Kickxellomycotina</taxon>
        <taxon>Kickxellomycetes</taxon>
        <taxon>Kickxellales</taxon>
        <taxon>Kickxellaceae</taxon>
        <taxon>Coemansia</taxon>
    </lineage>
</organism>
<dbReference type="GO" id="GO:0003400">
    <property type="term" value="P:regulation of COPII vesicle coating"/>
    <property type="evidence" value="ECO:0007669"/>
    <property type="project" value="TreeGrafter"/>
</dbReference>
<dbReference type="GO" id="GO:0015031">
    <property type="term" value="P:protein transport"/>
    <property type="evidence" value="ECO:0007669"/>
    <property type="project" value="UniProtKB-KW"/>
</dbReference>
<evidence type="ECO:0000256" key="5">
    <source>
        <dbReference type="ARBA" id="ARBA00022737"/>
    </source>
</evidence>